<gene>
    <name evidence="2" type="ORF">F8568_042230</name>
</gene>
<accession>A0A6I4MSA5</accession>
<dbReference type="GO" id="GO:0016747">
    <property type="term" value="F:acyltransferase activity, transferring groups other than amino-acyl groups"/>
    <property type="evidence" value="ECO:0007669"/>
    <property type="project" value="InterPro"/>
</dbReference>
<reference evidence="2" key="1">
    <citation type="submission" date="2019-12" db="EMBL/GenBank/DDBJ databases">
        <title>Actinomadura physcomitrii sp. nov., a novel actinomycete isolated from moss [Physcomitrium sphaericum (Ludw) Fuernr].</title>
        <authorList>
            <person name="Zhuang X."/>
        </authorList>
    </citation>
    <scope>NUCLEOTIDE SEQUENCE [LARGE SCALE GENOMIC DNA]</scope>
    <source>
        <strain evidence="2">LD22</strain>
    </source>
</reference>
<evidence type="ECO:0000313" key="3">
    <source>
        <dbReference type="Proteomes" id="UP000462055"/>
    </source>
</evidence>
<organism evidence="2 3">
    <name type="scientific">Actinomadura physcomitrii</name>
    <dbReference type="NCBI Taxonomy" id="2650748"/>
    <lineage>
        <taxon>Bacteria</taxon>
        <taxon>Bacillati</taxon>
        <taxon>Actinomycetota</taxon>
        <taxon>Actinomycetes</taxon>
        <taxon>Streptosporangiales</taxon>
        <taxon>Thermomonosporaceae</taxon>
        <taxon>Actinomadura</taxon>
    </lineage>
</organism>
<dbReference type="PROSITE" id="PS51186">
    <property type="entry name" value="GNAT"/>
    <property type="match status" value="1"/>
</dbReference>
<dbReference type="InterPro" id="IPR000182">
    <property type="entry name" value="GNAT_dom"/>
</dbReference>
<proteinExistence type="predicted"/>
<keyword evidence="3" id="KW-1185">Reference proteome</keyword>
<dbReference type="SUPFAM" id="SSF55729">
    <property type="entry name" value="Acyl-CoA N-acyltransferases (Nat)"/>
    <property type="match status" value="1"/>
</dbReference>
<protein>
    <submittedName>
        <fullName evidence="2">GNAT family N-acetyltransferase</fullName>
    </submittedName>
</protein>
<dbReference type="CDD" id="cd04301">
    <property type="entry name" value="NAT_SF"/>
    <property type="match status" value="1"/>
</dbReference>
<dbReference type="InterPro" id="IPR016181">
    <property type="entry name" value="Acyl_CoA_acyltransferase"/>
</dbReference>
<evidence type="ECO:0000259" key="1">
    <source>
        <dbReference type="PROSITE" id="PS51186"/>
    </source>
</evidence>
<dbReference type="EMBL" id="WBMS02000058">
    <property type="protein sequence ID" value="MWA06854.1"/>
    <property type="molecule type" value="Genomic_DNA"/>
</dbReference>
<dbReference type="AlphaFoldDB" id="A0A6I4MSA5"/>
<dbReference type="Proteomes" id="UP000462055">
    <property type="component" value="Unassembled WGS sequence"/>
</dbReference>
<comment type="caution">
    <text evidence="2">The sequence shown here is derived from an EMBL/GenBank/DDBJ whole genome shotgun (WGS) entry which is preliminary data.</text>
</comment>
<feature type="domain" description="N-acetyltransferase" evidence="1">
    <location>
        <begin position="23"/>
        <end position="175"/>
    </location>
</feature>
<dbReference type="Pfam" id="PF00583">
    <property type="entry name" value="Acetyltransf_1"/>
    <property type="match status" value="1"/>
</dbReference>
<evidence type="ECO:0000313" key="2">
    <source>
        <dbReference type="EMBL" id="MWA06854.1"/>
    </source>
</evidence>
<sequence length="183" mass="20461">MGFMKQLNVRSVARIAAPTLEDVRIRPYGVTDHDRLVRMSDRLSGNSLYTRFFSGTPRIPDYYVAAMDRLDHWDRDALVALVGGEMVGIAEYVRDVREPSRAEIAVLVADLWQRCGLGSRLVGHLTRLAARRGVTELGADVILTNRGALLFIRHGWPAARSRTEEGAARFRLPLPPPVTAARR</sequence>
<name>A0A6I4MSA5_9ACTN</name>
<dbReference type="Gene3D" id="3.40.630.30">
    <property type="match status" value="1"/>
</dbReference>